<dbReference type="RefSeq" id="WP_009069789.1">
    <property type="nucleotide sequence ID" value="NZ_JH597761.1"/>
</dbReference>
<proteinExistence type="predicted"/>
<accession>H2C3Y6</accession>
<dbReference type="SUPFAM" id="SSF52540">
    <property type="entry name" value="P-loop containing nucleoside triphosphate hydrolases"/>
    <property type="match status" value="1"/>
</dbReference>
<keyword evidence="3" id="KW-1185">Reference proteome</keyword>
<dbReference type="Gene3D" id="3.40.50.300">
    <property type="entry name" value="P-loop containing nucleotide triphosphate hydrolases"/>
    <property type="match status" value="1"/>
</dbReference>
<dbReference type="HOGENOM" id="CLU_090891_1_0_2"/>
<dbReference type="STRING" id="671065.MetMK1DRAFT_00002310"/>
<evidence type="ECO:0000313" key="3">
    <source>
        <dbReference type="Proteomes" id="UP000003980"/>
    </source>
</evidence>
<dbReference type="InterPro" id="IPR002586">
    <property type="entry name" value="CobQ/CobB/MinD/ParA_Nub-bd_dom"/>
</dbReference>
<dbReference type="AlphaFoldDB" id="H2C3Y6"/>
<reference evidence="2 3" key="1">
    <citation type="submission" date="2012-01" db="EMBL/GenBank/DDBJ databases">
        <title>Improved High-Quality Draft sequence of Metallosphaera yellowstonensis MK1.</title>
        <authorList>
            <consortium name="US DOE Joint Genome Institute"/>
            <person name="Lucas S."/>
            <person name="Han J."/>
            <person name="Cheng J.-F."/>
            <person name="Goodwin L."/>
            <person name="Pitluck S."/>
            <person name="Peters L."/>
            <person name="Teshima H."/>
            <person name="Detter J.C."/>
            <person name="Han C."/>
            <person name="Tapia R."/>
            <person name="Land M."/>
            <person name="Hauser L."/>
            <person name="Kyrpides N."/>
            <person name="Kozubal M."/>
            <person name="Macur R.E."/>
            <person name="Jay Z."/>
            <person name="Inskeep W."/>
            <person name="Woyke T."/>
        </authorList>
    </citation>
    <scope>NUCLEOTIDE SEQUENCE [LARGE SCALE GENOMIC DNA]</scope>
    <source>
        <strain evidence="2 3">MK1</strain>
    </source>
</reference>
<dbReference type="eggNOG" id="arCOG07293">
    <property type="taxonomic scope" value="Archaea"/>
</dbReference>
<organism evidence="2 3">
    <name type="scientific">Metallosphaera yellowstonensis MK1</name>
    <dbReference type="NCBI Taxonomy" id="671065"/>
    <lineage>
        <taxon>Archaea</taxon>
        <taxon>Thermoproteota</taxon>
        <taxon>Thermoprotei</taxon>
        <taxon>Sulfolobales</taxon>
        <taxon>Sulfolobaceae</taxon>
        <taxon>Metallosphaera</taxon>
    </lineage>
</organism>
<feature type="domain" description="CobQ/CobB/MinD/ParA nucleotide binding" evidence="1">
    <location>
        <begin position="4"/>
        <end position="53"/>
    </location>
</feature>
<evidence type="ECO:0000313" key="2">
    <source>
        <dbReference type="EMBL" id="EHP69729.1"/>
    </source>
</evidence>
<dbReference type="EMBL" id="JH597761">
    <property type="protein sequence ID" value="EHP69729.1"/>
    <property type="molecule type" value="Genomic_DNA"/>
</dbReference>
<dbReference type="Proteomes" id="UP000003980">
    <property type="component" value="Unassembled WGS sequence"/>
</dbReference>
<dbReference type="InterPro" id="IPR027417">
    <property type="entry name" value="P-loop_NTPase"/>
</dbReference>
<name>H2C3Y6_9CREN</name>
<sequence length="262" mass="29301">MFRISIHGAKGGVGKSTIALGLARELALNGREVLFIDRDILGFASFLAGIREYGLLAKAVEGRGPLPLREIRMGRGTLTVLKLFGDGMRFKSDMAVIQADPALRAELEVTYREILGKRSYHFAVVDNLPLVTPSDDVVRHELEVFRAVYPSSQITRIFVSDSSRFCINDTMNYVRVVESSPDKVGFPGFFVINMIPPFRDQEEYLRVLREAKEGLGTKGGVLIPFLEQLFQIKGGLESFPTVPQIRRMALNLENGTFEEFIN</sequence>
<dbReference type="Pfam" id="PF01656">
    <property type="entry name" value="CbiA"/>
    <property type="match status" value="1"/>
</dbReference>
<gene>
    <name evidence="2" type="ORF">MetMK1DRAFT_00002310</name>
</gene>
<evidence type="ECO:0000259" key="1">
    <source>
        <dbReference type="Pfam" id="PF01656"/>
    </source>
</evidence>
<dbReference type="OrthoDB" id="36110at2157"/>
<protein>
    <submittedName>
        <fullName evidence="2">CobQ/CobB/MinD/ParA nucleotide binding domain-containing protein</fullName>
    </submittedName>
</protein>